<dbReference type="GeneID" id="92211084"/>
<organism evidence="11 12">
    <name type="scientific">Lodderomyces beijingensis</name>
    <dbReference type="NCBI Taxonomy" id="1775926"/>
    <lineage>
        <taxon>Eukaryota</taxon>
        <taxon>Fungi</taxon>
        <taxon>Dikarya</taxon>
        <taxon>Ascomycota</taxon>
        <taxon>Saccharomycotina</taxon>
        <taxon>Pichiomycetes</taxon>
        <taxon>Debaryomycetaceae</taxon>
        <taxon>Candida/Lodderomyces clade</taxon>
        <taxon>Lodderomyces</taxon>
    </lineage>
</organism>
<dbReference type="Gene3D" id="1.10.287.280">
    <property type="match status" value="1"/>
</dbReference>
<dbReference type="SUPFAM" id="SSF56672">
    <property type="entry name" value="DNA/RNA polymerases"/>
    <property type="match status" value="1"/>
</dbReference>
<dbReference type="EC" id="2.7.7.6" evidence="2 8"/>
<dbReference type="Proteomes" id="UP001497383">
    <property type="component" value="Chromosome 8"/>
</dbReference>
<keyword evidence="3 8" id="KW-0240">DNA-directed RNA polymerase</keyword>
<comment type="similarity">
    <text evidence="1 8">Belongs to the phage and mitochondrial RNA polymerase family.</text>
</comment>
<dbReference type="SMART" id="SM01311">
    <property type="entry name" value="RPOL_N"/>
    <property type="match status" value="1"/>
</dbReference>
<evidence type="ECO:0000313" key="11">
    <source>
        <dbReference type="EMBL" id="CAK9442145.1"/>
    </source>
</evidence>
<evidence type="ECO:0000256" key="7">
    <source>
        <dbReference type="ARBA" id="ARBA00048552"/>
    </source>
</evidence>
<dbReference type="PROSITE" id="PS00900">
    <property type="entry name" value="RNA_POL_PHAGE_1"/>
    <property type="match status" value="1"/>
</dbReference>
<dbReference type="Pfam" id="PF14700">
    <property type="entry name" value="RPOL_N"/>
    <property type="match status" value="1"/>
</dbReference>
<reference evidence="11 12" key="1">
    <citation type="submission" date="2024-03" db="EMBL/GenBank/DDBJ databases">
        <authorList>
            <person name="Brejova B."/>
        </authorList>
    </citation>
    <scope>NUCLEOTIDE SEQUENCE [LARGE SCALE GENOMIC DNA]</scope>
    <source>
        <strain evidence="11 12">CBS 14171</strain>
    </source>
</reference>
<dbReference type="Pfam" id="PF00940">
    <property type="entry name" value="RNA_pol"/>
    <property type="match status" value="1"/>
</dbReference>
<dbReference type="EMBL" id="OZ022412">
    <property type="protein sequence ID" value="CAK9442145.1"/>
    <property type="molecule type" value="Genomic_DNA"/>
</dbReference>
<dbReference type="InterPro" id="IPR043502">
    <property type="entry name" value="DNA/RNA_pol_sf"/>
</dbReference>
<dbReference type="PROSITE" id="PS00489">
    <property type="entry name" value="RNA_POL_PHAGE_2"/>
    <property type="match status" value="1"/>
</dbReference>
<gene>
    <name evidence="11" type="ORF">LODBEIA_P58880</name>
</gene>
<keyword evidence="12" id="KW-1185">Reference proteome</keyword>
<keyword evidence="6 8" id="KW-0804">Transcription</keyword>
<dbReference type="InterPro" id="IPR037159">
    <property type="entry name" value="RNA_POL_N_sf"/>
</dbReference>
<comment type="function">
    <text evidence="8">DNA-dependent RNA polymerase catalyzes the transcription of DNA into RNA using the four ribonucleoside triphosphates as substrates.</text>
</comment>
<dbReference type="PANTHER" id="PTHR10102:SF0">
    <property type="entry name" value="DNA-DIRECTED RNA POLYMERASE, MITOCHONDRIAL"/>
    <property type="match status" value="1"/>
</dbReference>
<evidence type="ECO:0000256" key="2">
    <source>
        <dbReference type="ARBA" id="ARBA00012418"/>
    </source>
</evidence>
<accession>A0ABP0ZU44</accession>
<dbReference type="PANTHER" id="PTHR10102">
    <property type="entry name" value="DNA-DIRECTED RNA POLYMERASE, MITOCHONDRIAL"/>
    <property type="match status" value="1"/>
</dbReference>
<evidence type="ECO:0000313" key="12">
    <source>
        <dbReference type="Proteomes" id="UP001497383"/>
    </source>
</evidence>
<dbReference type="RefSeq" id="XP_066832826.1">
    <property type="nucleotide sequence ID" value="XM_066976269.1"/>
</dbReference>
<dbReference type="InterPro" id="IPR046950">
    <property type="entry name" value="DNA-dir_Rpol_C_phage-type"/>
</dbReference>
<comment type="catalytic activity">
    <reaction evidence="7 8">
        <text>RNA(n) + a ribonucleoside 5'-triphosphate = RNA(n+1) + diphosphate</text>
        <dbReference type="Rhea" id="RHEA:21248"/>
        <dbReference type="Rhea" id="RHEA-COMP:14527"/>
        <dbReference type="Rhea" id="RHEA-COMP:17342"/>
        <dbReference type="ChEBI" id="CHEBI:33019"/>
        <dbReference type="ChEBI" id="CHEBI:61557"/>
        <dbReference type="ChEBI" id="CHEBI:140395"/>
        <dbReference type="EC" id="2.7.7.6"/>
    </reaction>
</comment>
<name>A0ABP0ZU44_9ASCO</name>
<protein>
    <recommendedName>
        <fullName evidence="2 8">DNA-directed RNA polymerase</fullName>
        <ecNumber evidence="2 8">2.7.7.6</ecNumber>
    </recommendedName>
</protein>
<sequence length="1267" mass="145023">MKHARIRNVRFQRFFILRRHYAGFASSVAPRQPIDDFSTAGIFDFSSGNLLSKDFTATRRWSDLVRNYSRAMQDDKNDLAFSVLESMAELAKEPSRTQEPQAQQYVKCFEIWLKSFMSPNSSARINELRAAVDNYDSVVEARGVLNGSGIRMGTRGMGTRSQSGKSEMASEIAKAALHSYYLTRKHRPSSIHTFPVKEFFTQVVNKYEVDISSLRKELAHEQHEYLSALEELVQLPEDSGADLALPDAELTNDIPIEPYTEKCGDLQFERACSYIVDHKFRWKGQRIAGPIFEYYDTLESGEKEAFMREYLEFNAVKQANLEKYSHRLIKSSLDSGETSTKMKFSPKLQQLLDEWVESTTRSLEKKLAFTKPVSEEEAILHRSKPFLGLFPLKDMVSHLIHALVGKLDERNLPLNSFLQHWRFSYVRQVSISMKSLDYKQQLFQLMSEKSIDEFSHSLIAAVLNSSYFQLTKFEINMIAEESNPADLEPFLDPDVNVNNDDDNDNHNQNANDNYGGGLCYAFRNLVKQEGVKSKRYLVAHPAILKLLKTASYYGELSYLPSLCTPKPWRGPSSGGYLHSHVDFVTGFDRLQRQLLHKAHSQGKLDRAFTCLDQMGQTAWVINQDMLRVFNRLMELPNGFLEIPPRLDQLPQGAKFSQEALDARNLRKLYEARRQIANAYGANGDVLYHCYMFDFRGRAYALSSMNHYGGDLTRSLFQFWETKPLGDEGFYWLKYQLASLFKPGQESKCEEFCEKYRLEIVESAADPLKCDWWLKADKPFQVLSVCFEIAKVWQHESKGGSVGDYRCRLPIHQDGSCNGLQHYAALAGDELGGKSVNLLPSDVKQDIYTEVRDVVERKIREDIVANAKAKDSDLNSDSDSDLNGINVDLLLRILDRKLVKRPVMTTVYGVTSYGAIDQIKARIKEMITDHEQNPSRADKYSDHEIAALKSLNTQTIAYLVSRIFSAINELFVNAMKIEHWLVNTANRINTSYNVKTIDYLSSLKSTSLKKKYFTTAPVNYSPISWISPAGFPVVQIYRNLAQSSTRGALGVSTRVDTDQIAPMDRRKNELAIAPNFIHSLDASHMSMTCDVAASSGLVFASIHDSYWTHACDVKQLSALLRERFVAMYSFDYMACIKRDFENQMKNSYQLLFFYEEDNKELWQEIKELRKTYRERKLVDQLETELRQLDAVGYGNHKVSKLLGKFKPVLYHKVGTKIYEYFAKDAANRVKDGKKSKKVPVFVPARVMDLPVRGNLDITQVAQSRYFFS</sequence>
<dbReference type="InterPro" id="IPR002092">
    <property type="entry name" value="DNA-dir_Rpol_phage-type"/>
</dbReference>
<feature type="coiled-coil region" evidence="9">
    <location>
        <begin position="204"/>
        <end position="231"/>
    </location>
</feature>
<evidence type="ECO:0000256" key="4">
    <source>
        <dbReference type="ARBA" id="ARBA00022679"/>
    </source>
</evidence>
<keyword evidence="5 8" id="KW-0548">Nucleotidyltransferase</keyword>
<dbReference type="InterPro" id="IPR029262">
    <property type="entry name" value="RPOL_N"/>
</dbReference>
<evidence type="ECO:0000256" key="5">
    <source>
        <dbReference type="ARBA" id="ARBA00022695"/>
    </source>
</evidence>
<evidence type="ECO:0000256" key="8">
    <source>
        <dbReference type="RuleBase" id="RU003805"/>
    </source>
</evidence>
<evidence type="ECO:0000256" key="6">
    <source>
        <dbReference type="ARBA" id="ARBA00023163"/>
    </source>
</evidence>
<feature type="domain" description="DNA-directed RNA polymerase N-terminal" evidence="10">
    <location>
        <begin position="316"/>
        <end position="616"/>
    </location>
</feature>
<evidence type="ECO:0000256" key="1">
    <source>
        <dbReference type="ARBA" id="ARBA00009493"/>
    </source>
</evidence>
<dbReference type="Gene3D" id="1.10.1320.10">
    <property type="entry name" value="DNA-directed RNA polymerase, N-terminal domain"/>
    <property type="match status" value="1"/>
</dbReference>
<proteinExistence type="inferred from homology"/>
<dbReference type="Gene3D" id="1.10.150.20">
    <property type="entry name" value="5' to 3' exonuclease, C-terminal subdomain"/>
    <property type="match status" value="1"/>
</dbReference>
<evidence type="ECO:0000256" key="3">
    <source>
        <dbReference type="ARBA" id="ARBA00022478"/>
    </source>
</evidence>
<evidence type="ECO:0000256" key="9">
    <source>
        <dbReference type="SAM" id="Coils"/>
    </source>
</evidence>
<keyword evidence="9" id="KW-0175">Coiled coil</keyword>
<evidence type="ECO:0000259" key="10">
    <source>
        <dbReference type="SMART" id="SM01311"/>
    </source>
</evidence>
<keyword evidence="4 8" id="KW-0808">Transferase</keyword>